<reference evidence="2" key="1">
    <citation type="submission" date="2019-09" db="EMBL/GenBank/DDBJ databases">
        <title>Characterisation of the sponge microbiome using genome-centric metagenomics.</title>
        <authorList>
            <person name="Engelberts J.P."/>
            <person name="Robbins S.J."/>
            <person name="De Goeij J.M."/>
            <person name="Aranda M."/>
            <person name="Bell S.C."/>
            <person name="Webster N.S."/>
        </authorList>
    </citation>
    <scope>NUCLEOTIDE SEQUENCE</scope>
    <source>
        <strain evidence="2">SB0662_bin_9</strain>
    </source>
</reference>
<dbReference type="InterPro" id="IPR036237">
    <property type="entry name" value="Xyl_isomerase-like_sf"/>
</dbReference>
<keyword evidence="2" id="KW-0413">Isomerase</keyword>
<comment type="caution">
    <text evidence="2">The sequence shown here is derived from an EMBL/GenBank/DDBJ whole genome shotgun (WGS) entry which is preliminary data.</text>
</comment>
<proteinExistence type="predicted"/>
<dbReference type="Pfam" id="PF01261">
    <property type="entry name" value="AP_endonuc_2"/>
    <property type="match status" value="1"/>
</dbReference>
<dbReference type="InterPro" id="IPR050312">
    <property type="entry name" value="IolE/XylAMocC-like"/>
</dbReference>
<sequence length="196" mass="22463">MPINGTVITHLLGKDMSLSGNNIAVFKELYTPIAAHAESRNVRLAFENWPRNGTMLATTPEMWHAMFNAVPSPALGLCYDPSHFVWQGIEWIQPIRDFADRIYHVHAKDTEILLDGRNAFGIYGRQLSGTGQSQWWRYRLPGYGEVNWFRFLDELFQAGYDQALSVEHEDRVWAATQETAVRGLRLAHQFLKPFIA</sequence>
<gene>
    <name evidence="2" type="ORF">F4Y08_10935</name>
</gene>
<dbReference type="GO" id="GO:0016853">
    <property type="term" value="F:isomerase activity"/>
    <property type="evidence" value="ECO:0007669"/>
    <property type="project" value="UniProtKB-KW"/>
</dbReference>
<feature type="domain" description="Xylose isomerase-like TIM barrel" evidence="1">
    <location>
        <begin position="23"/>
        <end position="180"/>
    </location>
</feature>
<name>A0A6B1DVX8_9CHLR</name>
<dbReference type="PANTHER" id="PTHR12110:SF21">
    <property type="entry name" value="XYLOSE ISOMERASE-LIKE TIM BARREL DOMAIN-CONTAINING PROTEIN"/>
    <property type="match status" value="1"/>
</dbReference>
<dbReference type="AlphaFoldDB" id="A0A6B1DVX8"/>
<dbReference type="EMBL" id="VXPY01000078">
    <property type="protein sequence ID" value="MYD90833.1"/>
    <property type="molecule type" value="Genomic_DNA"/>
</dbReference>
<evidence type="ECO:0000313" key="2">
    <source>
        <dbReference type="EMBL" id="MYD90833.1"/>
    </source>
</evidence>
<accession>A0A6B1DVX8</accession>
<organism evidence="2">
    <name type="scientific">Caldilineaceae bacterium SB0662_bin_9</name>
    <dbReference type="NCBI Taxonomy" id="2605258"/>
    <lineage>
        <taxon>Bacteria</taxon>
        <taxon>Bacillati</taxon>
        <taxon>Chloroflexota</taxon>
        <taxon>Caldilineae</taxon>
        <taxon>Caldilineales</taxon>
        <taxon>Caldilineaceae</taxon>
    </lineage>
</organism>
<evidence type="ECO:0000259" key="1">
    <source>
        <dbReference type="Pfam" id="PF01261"/>
    </source>
</evidence>
<dbReference type="InterPro" id="IPR013022">
    <property type="entry name" value="Xyl_isomerase-like_TIM-brl"/>
</dbReference>
<dbReference type="PANTHER" id="PTHR12110">
    <property type="entry name" value="HYDROXYPYRUVATE ISOMERASE"/>
    <property type="match status" value="1"/>
</dbReference>
<protein>
    <submittedName>
        <fullName evidence="2">Sugar phosphate isomerase/epimerase</fullName>
    </submittedName>
</protein>
<dbReference type="Gene3D" id="3.20.20.150">
    <property type="entry name" value="Divalent-metal-dependent TIM barrel enzymes"/>
    <property type="match status" value="1"/>
</dbReference>
<dbReference type="SUPFAM" id="SSF51658">
    <property type="entry name" value="Xylose isomerase-like"/>
    <property type="match status" value="1"/>
</dbReference>